<dbReference type="EMBL" id="BJWF01000021">
    <property type="protein sequence ID" value="GEL92366.1"/>
    <property type="molecule type" value="Genomic_DNA"/>
</dbReference>
<dbReference type="AlphaFoldDB" id="A0A511J2X1"/>
<dbReference type="RefSeq" id="WP_010750290.1">
    <property type="nucleotide sequence ID" value="NZ_BJWF01000021.1"/>
</dbReference>
<evidence type="ECO:0000256" key="1">
    <source>
        <dbReference type="SAM" id="Phobius"/>
    </source>
</evidence>
<evidence type="ECO:0000259" key="2">
    <source>
        <dbReference type="Pfam" id="PF04280"/>
    </source>
</evidence>
<proteinExistence type="predicted"/>
<name>A0A511J2X1_9ENTE</name>
<evidence type="ECO:0000313" key="3">
    <source>
        <dbReference type="EMBL" id="GEL92366.1"/>
    </source>
</evidence>
<dbReference type="InterPro" id="IPR007379">
    <property type="entry name" value="Tim44-like_dom"/>
</dbReference>
<keyword evidence="1" id="KW-0812">Transmembrane</keyword>
<protein>
    <recommendedName>
        <fullName evidence="2">Tim44-like domain-containing protein</fullName>
    </recommendedName>
</protein>
<sequence>MKKHYVIIFLLILFFLFTLPIQGFAVAGGHSGGSTGNGRSSGGSFSGGHTFNDYSNSYHRGWRSQRYGNYGSYNLEDELFMGISLGGMVFFSIFRRKKGQGTKINELYDYMPGTKSEKKKKISEIQRIFFAIQTAWEEEKLEKAKSYYSDKLLMEHQQILHQNKNTGVRNHTKKIILQQLGNYRQIREDSFSIRIDFSCYDYVVDRVNKQIVSGYKHKRQHFSQVWYFNYSEKEEKWQADFIQPLSLE</sequence>
<feature type="transmembrane region" description="Helical" evidence="1">
    <location>
        <begin position="79"/>
        <end position="94"/>
    </location>
</feature>
<dbReference type="Proteomes" id="UP000321830">
    <property type="component" value="Unassembled WGS sequence"/>
</dbReference>
<comment type="caution">
    <text evidence="3">The sequence shown here is derived from an EMBL/GenBank/DDBJ whole genome shotgun (WGS) entry which is preliminary data.</text>
</comment>
<feature type="domain" description="Tim44-like" evidence="2">
    <location>
        <begin position="123"/>
        <end position="238"/>
    </location>
</feature>
<dbReference type="SUPFAM" id="SSF54427">
    <property type="entry name" value="NTF2-like"/>
    <property type="match status" value="1"/>
</dbReference>
<organism evidence="3 4">
    <name type="scientific">Enterococcus villorum</name>
    <dbReference type="NCBI Taxonomy" id="112904"/>
    <lineage>
        <taxon>Bacteria</taxon>
        <taxon>Bacillati</taxon>
        <taxon>Bacillota</taxon>
        <taxon>Bacilli</taxon>
        <taxon>Lactobacillales</taxon>
        <taxon>Enterococcaceae</taxon>
        <taxon>Enterococcus</taxon>
    </lineage>
</organism>
<keyword evidence="1" id="KW-0472">Membrane</keyword>
<reference evidence="3 4" key="1">
    <citation type="submission" date="2019-07" db="EMBL/GenBank/DDBJ databases">
        <title>Whole genome shotgun sequence of Enterococcus villorum NBRC 100699.</title>
        <authorList>
            <person name="Hosoyama A."/>
            <person name="Uohara A."/>
            <person name="Ohji S."/>
            <person name="Ichikawa N."/>
        </authorList>
    </citation>
    <scope>NUCLEOTIDE SEQUENCE [LARGE SCALE GENOMIC DNA]</scope>
    <source>
        <strain evidence="3 4">NBRC 100699</strain>
    </source>
</reference>
<dbReference type="Pfam" id="PF04280">
    <property type="entry name" value="Tim44"/>
    <property type="match status" value="1"/>
</dbReference>
<dbReference type="Gene3D" id="3.10.450.240">
    <property type="match status" value="1"/>
</dbReference>
<evidence type="ECO:0000313" key="4">
    <source>
        <dbReference type="Proteomes" id="UP000321830"/>
    </source>
</evidence>
<gene>
    <name evidence="3" type="ORF">EVI01_17030</name>
</gene>
<dbReference type="InterPro" id="IPR032710">
    <property type="entry name" value="NTF2-like_dom_sf"/>
</dbReference>
<accession>A0A511J2X1</accession>
<keyword evidence="1" id="KW-1133">Transmembrane helix</keyword>